<reference evidence="3 4" key="1">
    <citation type="submission" date="2019-11" db="EMBL/GenBank/DDBJ databases">
        <authorList>
            <person name="Im W.T."/>
        </authorList>
    </citation>
    <scope>NUCLEOTIDE SEQUENCE [LARGE SCALE GENOMIC DNA]</scope>
    <source>
        <strain evidence="3 4">SB-02</strain>
    </source>
</reference>
<dbReference type="RefSeq" id="WP_157480341.1">
    <property type="nucleotide sequence ID" value="NZ_CP046566.1"/>
</dbReference>
<dbReference type="Pfam" id="PF11855">
    <property type="entry name" value="DUF3375"/>
    <property type="match status" value="1"/>
</dbReference>
<feature type="region of interest" description="Disordered" evidence="2">
    <location>
        <begin position="360"/>
        <end position="395"/>
    </location>
</feature>
<feature type="compositionally biased region" description="Basic and acidic residues" evidence="2">
    <location>
        <begin position="360"/>
        <end position="388"/>
    </location>
</feature>
<dbReference type="EMBL" id="CP046566">
    <property type="protein sequence ID" value="QGW29809.1"/>
    <property type="molecule type" value="Genomic_DNA"/>
</dbReference>
<gene>
    <name evidence="3" type="ORF">GLV81_18315</name>
</gene>
<feature type="coiled-coil region" evidence="1">
    <location>
        <begin position="43"/>
        <end position="70"/>
    </location>
</feature>
<feature type="coiled-coil region" evidence="1">
    <location>
        <begin position="158"/>
        <end position="185"/>
    </location>
</feature>
<evidence type="ECO:0000313" key="3">
    <source>
        <dbReference type="EMBL" id="QGW29809.1"/>
    </source>
</evidence>
<proteinExistence type="predicted"/>
<evidence type="ECO:0000313" key="4">
    <source>
        <dbReference type="Proteomes" id="UP000426027"/>
    </source>
</evidence>
<keyword evidence="1" id="KW-0175">Coiled coil</keyword>
<protein>
    <submittedName>
        <fullName evidence="3">DUF3375 family protein</fullName>
    </submittedName>
</protein>
<sequence length="495" mass="58023">MTDTFFQYRSLQQLLHQSLSMKLLRSGHAAMSISFLHKMFRQQNVLQIDLAELTQKLADYLANLGFLEDSEEQQTLSYISSDYYERADTYLKRWADEDNRFIFINLDEKTHEPYVTLTRHTEKVFQALELLREKDFIGTESKLLDLFTKVQELVQRTNEDPEERIKALQEKRRQIDEEIKLIKQTGEVPVFEPWQIKSRWAEIERLSKELSGDFREVEENFKEIYKTISHRHADATLSKGQLLRLTFDALEELKTNDQGKSFYAFWEFLMDDEKQQQFTDMLQQVYDLLDHTDITYESRQLLQLKYMLHAAGIKVLETNQLLGYKLSRIVVEKERGNRRKTRDIINQILQQAIQQADRNEKKAPMAYVDDRPDISLPMDRRHGDRPSDNEFGTAPNAATLSIDQLTELHKLMDDGSIDKVVLQSNISSMLKKHKQVTLKQVIDKHGCTRGLAELLAYVSLAVHLRNASIQPDTIEDILFDKAQQKYLQVPQIIFN</sequence>
<evidence type="ECO:0000256" key="2">
    <source>
        <dbReference type="SAM" id="MobiDB-lite"/>
    </source>
</evidence>
<dbReference type="KEGG" id="fls:GLV81_18315"/>
<dbReference type="Proteomes" id="UP000426027">
    <property type="component" value="Chromosome"/>
</dbReference>
<accession>A0A6I6GXJ6</accession>
<keyword evidence="4" id="KW-1185">Reference proteome</keyword>
<name>A0A6I6GXJ6_9BACT</name>
<evidence type="ECO:0000256" key="1">
    <source>
        <dbReference type="SAM" id="Coils"/>
    </source>
</evidence>
<dbReference type="InterPro" id="IPR021804">
    <property type="entry name" value="DUF3375"/>
</dbReference>
<dbReference type="AlphaFoldDB" id="A0A6I6GXJ6"/>
<organism evidence="3 4">
    <name type="scientific">Phnomibacter ginsenosidimutans</name>
    <dbReference type="NCBI Taxonomy" id="2676868"/>
    <lineage>
        <taxon>Bacteria</taxon>
        <taxon>Pseudomonadati</taxon>
        <taxon>Bacteroidota</taxon>
        <taxon>Chitinophagia</taxon>
        <taxon>Chitinophagales</taxon>
        <taxon>Chitinophagaceae</taxon>
        <taxon>Phnomibacter</taxon>
    </lineage>
</organism>